<proteinExistence type="predicted"/>
<dbReference type="Proteomes" id="UP000694558">
    <property type="component" value="Chromosome 9"/>
</dbReference>
<protein>
    <submittedName>
        <fullName evidence="2">Uncharacterized protein</fullName>
    </submittedName>
</protein>
<dbReference type="GeneTree" id="ENSGT00940000168891"/>
<feature type="signal peptide" evidence="1">
    <location>
        <begin position="1"/>
        <end position="19"/>
    </location>
</feature>
<feature type="chain" id="PRO_5034090448" evidence="1">
    <location>
        <begin position="20"/>
        <end position="97"/>
    </location>
</feature>
<dbReference type="Gene3D" id="2.20.25.590">
    <property type="match status" value="1"/>
</dbReference>
<keyword evidence="1" id="KW-0732">Signal</keyword>
<accession>A0A8D3DND1</accession>
<sequence>KKYLSVAVLLCGLLSLSDAQCFANITTSHCLKWKEEEFFLCLYMFTVNCLLCDCRYSTPRHFPSDCVSVFDSEACVYRVHKKDDPTVQCPIYAEVGK</sequence>
<reference evidence="2" key="1">
    <citation type="submission" date="2023-05" db="EMBL/GenBank/DDBJ databases">
        <title>High-quality long-read genome of Scophthalmus maximus.</title>
        <authorList>
            <person name="Lien S."/>
            <person name="Martinez P."/>
        </authorList>
    </citation>
    <scope>NUCLEOTIDE SEQUENCE [LARGE SCALE GENOMIC DNA]</scope>
</reference>
<evidence type="ECO:0000313" key="2">
    <source>
        <dbReference type="Ensembl" id="ENSSMAP00000061040.1"/>
    </source>
</evidence>
<evidence type="ECO:0000256" key="1">
    <source>
        <dbReference type="SAM" id="SignalP"/>
    </source>
</evidence>
<organism evidence="2 3">
    <name type="scientific">Scophthalmus maximus</name>
    <name type="common">Turbot</name>
    <name type="synonym">Psetta maxima</name>
    <dbReference type="NCBI Taxonomy" id="52904"/>
    <lineage>
        <taxon>Eukaryota</taxon>
        <taxon>Metazoa</taxon>
        <taxon>Chordata</taxon>
        <taxon>Craniata</taxon>
        <taxon>Vertebrata</taxon>
        <taxon>Euteleostomi</taxon>
        <taxon>Actinopterygii</taxon>
        <taxon>Neopterygii</taxon>
        <taxon>Teleostei</taxon>
        <taxon>Neoteleostei</taxon>
        <taxon>Acanthomorphata</taxon>
        <taxon>Carangaria</taxon>
        <taxon>Pleuronectiformes</taxon>
        <taxon>Pleuronectoidei</taxon>
        <taxon>Scophthalmidae</taxon>
        <taxon>Scophthalmus</taxon>
    </lineage>
</organism>
<evidence type="ECO:0000313" key="3">
    <source>
        <dbReference type="Proteomes" id="UP000694558"/>
    </source>
</evidence>
<reference evidence="2" key="2">
    <citation type="submission" date="2025-08" db="UniProtKB">
        <authorList>
            <consortium name="Ensembl"/>
        </authorList>
    </citation>
    <scope>IDENTIFICATION</scope>
</reference>
<dbReference type="AlphaFoldDB" id="A0A8D3DND1"/>
<name>A0A8D3DND1_SCOMX</name>
<dbReference type="Ensembl" id="ENSSMAT00000053610.1">
    <property type="protein sequence ID" value="ENSSMAP00000061040.1"/>
    <property type="gene ID" value="ENSSMAG00000026867.1"/>
</dbReference>